<dbReference type="InterPro" id="IPR011652">
    <property type="entry name" value="MORN_2"/>
</dbReference>
<dbReference type="Pfam" id="PF07661">
    <property type="entry name" value="MORN_2"/>
    <property type="match status" value="2"/>
</dbReference>
<sequence>MKISTVFILLLFICNCLGSNSRPKSVPIEAKYNRKLNLYILQKDGFEYSWYENGNLIAKTQLNEYGMYNGLAERYDYNSGLLITKGAYTLSEKSGQWVWKYSDGKPYYEMNFSPGVRKRKFWYPTLEWGNENGQYVRYFPNGRVSEKGSYDGGNRSGDWVKYYPDTKIESKGTYFEDYKVGDWFYYYPDGRKEAIEVYSPKGDLLQRITYYPNGSVWCETKSTLEPKCF</sequence>
<dbReference type="SUPFAM" id="SSF82185">
    <property type="entry name" value="Histone H3 K4-specific methyltransferase SET7/9 N-terminal domain"/>
    <property type="match status" value="1"/>
</dbReference>
<dbReference type="Proteomes" id="UP000245133">
    <property type="component" value="Unassembled WGS sequence"/>
</dbReference>
<evidence type="ECO:0000313" key="1">
    <source>
        <dbReference type="EMBL" id="GBF50697.1"/>
    </source>
</evidence>
<name>A0A2P2E1C9_9LEPT</name>
<accession>A0A2P2E1C9</accession>
<dbReference type="RefSeq" id="WP_108976656.1">
    <property type="nucleotide sequence ID" value="NZ_BFBB01000007.1"/>
</dbReference>
<protein>
    <submittedName>
        <fullName evidence="1">MORN repeat protein</fullName>
    </submittedName>
</protein>
<dbReference type="AlphaFoldDB" id="A0A2P2E1C9"/>
<proteinExistence type="predicted"/>
<comment type="caution">
    <text evidence="1">The sequence shown here is derived from an EMBL/GenBank/DDBJ whole genome shotgun (WGS) entry which is preliminary data.</text>
</comment>
<evidence type="ECO:0000313" key="2">
    <source>
        <dbReference type="Proteomes" id="UP000245133"/>
    </source>
</evidence>
<dbReference type="Gene3D" id="3.90.930.1">
    <property type="match status" value="1"/>
</dbReference>
<reference evidence="1 2" key="1">
    <citation type="submission" date="2018-02" db="EMBL/GenBank/DDBJ databases">
        <title>Novel Leptospira species isolated from soil and water in Japan.</title>
        <authorList>
            <person name="Nakao R."/>
            <person name="Masuzawa T."/>
        </authorList>
    </citation>
    <scope>NUCLEOTIDE SEQUENCE [LARGE SCALE GENOMIC DNA]</scope>
    <source>
        <strain evidence="1 2">YH101</strain>
    </source>
</reference>
<dbReference type="EMBL" id="BFBB01000007">
    <property type="protein sequence ID" value="GBF50697.1"/>
    <property type="molecule type" value="Genomic_DNA"/>
</dbReference>
<dbReference type="OrthoDB" id="337246at2"/>
<gene>
    <name evidence="1" type="ORF">LPTSP4_22240</name>
</gene>
<keyword evidence="2" id="KW-1185">Reference proteome</keyword>
<organism evidence="1 2">
    <name type="scientific">Leptospira ryugenii</name>
    <dbReference type="NCBI Taxonomy" id="1917863"/>
    <lineage>
        <taxon>Bacteria</taxon>
        <taxon>Pseudomonadati</taxon>
        <taxon>Spirochaetota</taxon>
        <taxon>Spirochaetia</taxon>
        <taxon>Leptospirales</taxon>
        <taxon>Leptospiraceae</taxon>
        <taxon>Leptospira</taxon>
    </lineage>
</organism>